<proteinExistence type="predicted"/>
<reference evidence="2" key="2">
    <citation type="journal article" date="2024" name="Plant">
        <title>Genomic evolution and insights into agronomic trait innovations of Sesamum species.</title>
        <authorList>
            <person name="Miao H."/>
            <person name="Wang L."/>
            <person name="Qu L."/>
            <person name="Liu H."/>
            <person name="Sun Y."/>
            <person name="Le M."/>
            <person name="Wang Q."/>
            <person name="Wei S."/>
            <person name="Zheng Y."/>
            <person name="Lin W."/>
            <person name="Duan Y."/>
            <person name="Cao H."/>
            <person name="Xiong S."/>
            <person name="Wang X."/>
            <person name="Wei L."/>
            <person name="Li C."/>
            <person name="Ma Q."/>
            <person name="Ju M."/>
            <person name="Zhao R."/>
            <person name="Li G."/>
            <person name="Mu C."/>
            <person name="Tian Q."/>
            <person name="Mei H."/>
            <person name="Zhang T."/>
            <person name="Gao T."/>
            <person name="Zhang H."/>
        </authorList>
    </citation>
    <scope>NUCLEOTIDE SEQUENCE</scope>
    <source>
        <strain evidence="2">KEN8</strain>
    </source>
</reference>
<dbReference type="EMBL" id="JACGWM010000012">
    <property type="protein sequence ID" value="KAL0337300.1"/>
    <property type="molecule type" value="Genomic_DNA"/>
</dbReference>
<comment type="caution">
    <text evidence="2">The sequence shown here is derived from an EMBL/GenBank/DDBJ whole genome shotgun (WGS) entry which is preliminary data.</text>
</comment>
<dbReference type="AlphaFoldDB" id="A0AAW2N323"/>
<protein>
    <submittedName>
        <fullName evidence="2">Uncharacterized protein</fullName>
    </submittedName>
</protein>
<name>A0AAW2N323_9LAMI</name>
<evidence type="ECO:0000313" key="2">
    <source>
        <dbReference type="EMBL" id="KAL0337300.1"/>
    </source>
</evidence>
<sequence>MRSEEIGSGNKLLIKLGTNLGIRQTSPYLPPIIIAGNMIPKPRREPLQPVLPEPHSGHGVRAVGARDDESEHEEHQQQNYEDKHANQVDPQKAFLFPVGADESGEGDNEESYTEEDEGPTEPVDALVVRLGGQPYTGGDYGDGAHKSNEVEDGCDVVADCHDQCVETGEYGVGF</sequence>
<organism evidence="2">
    <name type="scientific">Sesamum calycinum</name>
    <dbReference type="NCBI Taxonomy" id="2727403"/>
    <lineage>
        <taxon>Eukaryota</taxon>
        <taxon>Viridiplantae</taxon>
        <taxon>Streptophyta</taxon>
        <taxon>Embryophyta</taxon>
        <taxon>Tracheophyta</taxon>
        <taxon>Spermatophyta</taxon>
        <taxon>Magnoliopsida</taxon>
        <taxon>eudicotyledons</taxon>
        <taxon>Gunneridae</taxon>
        <taxon>Pentapetalae</taxon>
        <taxon>asterids</taxon>
        <taxon>lamiids</taxon>
        <taxon>Lamiales</taxon>
        <taxon>Pedaliaceae</taxon>
        <taxon>Sesamum</taxon>
    </lineage>
</organism>
<reference evidence="2" key="1">
    <citation type="submission" date="2020-06" db="EMBL/GenBank/DDBJ databases">
        <authorList>
            <person name="Li T."/>
            <person name="Hu X."/>
            <person name="Zhang T."/>
            <person name="Song X."/>
            <person name="Zhang H."/>
            <person name="Dai N."/>
            <person name="Sheng W."/>
            <person name="Hou X."/>
            <person name="Wei L."/>
        </authorList>
    </citation>
    <scope>NUCLEOTIDE SEQUENCE</scope>
    <source>
        <strain evidence="2">KEN8</strain>
        <tissue evidence="2">Leaf</tissue>
    </source>
</reference>
<evidence type="ECO:0000256" key="1">
    <source>
        <dbReference type="SAM" id="MobiDB-lite"/>
    </source>
</evidence>
<accession>A0AAW2N323</accession>
<feature type="compositionally biased region" description="Basic and acidic residues" evidence="1">
    <location>
        <begin position="64"/>
        <end position="86"/>
    </location>
</feature>
<feature type="compositionally biased region" description="Acidic residues" evidence="1">
    <location>
        <begin position="102"/>
        <end position="119"/>
    </location>
</feature>
<gene>
    <name evidence="2" type="ORF">Scaly_2005100</name>
</gene>
<feature type="region of interest" description="Disordered" evidence="1">
    <location>
        <begin position="44"/>
        <end position="122"/>
    </location>
</feature>